<dbReference type="InterPro" id="IPR010982">
    <property type="entry name" value="Lambda_DNA-bd_dom_sf"/>
</dbReference>
<reference evidence="2 3" key="1">
    <citation type="submission" date="2018-09" db="EMBL/GenBank/DDBJ databases">
        <title>Genome sequencing of strain 1JSPR-7.</title>
        <authorList>
            <person name="Heo J."/>
            <person name="Kim S.-J."/>
            <person name="Kwon S.-W."/>
        </authorList>
    </citation>
    <scope>NUCLEOTIDE SEQUENCE [LARGE SCALE GENOMIC DNA]</scope>
    <source>
        <strain evidence="2 3">1JSPR-7</strain>
    </source>
</reference>
<dbReference type="AlphaFoldDB" id="A0A387BLN3"/>
<dbReference type="InterPro" id="IPR001387">
    <property type="entry name" value="Cro/C1-type_HTH"/>
</dbReference>
<evidence type="ECO:0000259" key="1">
    <source>
        <dbReference type="Pfam" id="PF21259"/>
    </source>
</evidence>
<protein>
    <submittedName>
        <fullName evidence="2">Rgg/GadR/MutR family transcriptional regulator</fullName>
    </submittedName>
</protein>
<dbReference type="EMBL" id="CP032627">
    <property type="protein sequence ID" value="AYG01977.1"/>
    <property type="molecule type" value="Genomic_DNA"/>
</dbReference>
<sequence length="294" mass="35028">MNQSNWGYVFRELREAKNFSLSKAAGDYQGSTNYITSKVQVSRFERGISDITLTKISGLLENIGVSFEEYLYHIRSYEQPREISLVEHLGRFQELNQLDKIEEQHLILANDYQKTKQRKFYWLALEFKAYLALKNFKDYEIKAEEINAVSDYLFSVLEWGESEIFLFGEFIPFLSEKQVFDYAKEVVNRTEFYRQFPQHKQQVVLMIRDCALYFIDKTMKEEANELLKDYKNLIASPIVDVYNRKEYKFVEGKYLLMVGKKQEAQQIFEFLAQMYELLDYPETAEMIRKIVTNK</sequence>
<proteinExistence type="predicted"/>
<name>A0A387BLN3_9LACT</name>
<evidence type="ECO:0000313" key="3">
    <source>
        <dbReference type="Proteomes" id="UP000269374"/>
    </source>
</evidence>
<dbReference type="GO" id="GO:0003677">
    <property type="term" value="F:DNA binding"/>
    <property type="evidence" value="ECO:0007669"/>
    <property type="project" value="InterPro"/>
</dbReference>
<feature type="domain" description="HTH-type transcriptional regulator Rgg C-terminal" evidence="1">
    <location>
        <begin position="110"/>
        <end position="287"/>
    </location>
</feature>
<dbReference type="Proteomes" id="UP000269374">
    <property type="component" value="Chromosome"/>
</dbReference>
<organism evidence="2 3">
    <name type="scientific">Lactococcus allomyrinae</name>
    <dbReference type="NCBI Taxonomy" id="2419773"/>
    <lineage>
        <taxon>Bacteria</taxon>
        <taxon>Bacillati</taxon>
        <taxon>Bacillota</taxon>
        <taxon>Bacilli</taxon>
        <taxon>Lactobacillales</taxon>
        <taxon>Streptococcaceae</taxon>
        <taxon>Lactococcus</taxon>
    </lineage>
</organism>
<gene>
    <name evidence="2" type="ORF">D7I46_10240</name>
</gene>
<dbReference type="Pfam" id="PF21259">
    <property type="entry name" value="Rgg_C"/>
    <property type="match status" value="1"/>
</dbReference>
<keyword evidence="3" id="KW-1185">Reference proteome</keyword>
<accession>A0A387BLN3</accession>
<dbReference type="KEGG" id="lact:D7I46_10240"/>
<dbReference type="OrthoDB" id="34624at2"/>
<dbReference type="InterPro" id="IPR010057">
    <property type="entry name" value="Transcription_activator_Rgg_C"/>
</dbReference>
<dbReference type="PANTHER" id="PTHR37038">
    <property type="entry name" value="TRANSCRIPTIONAL REGULATOR-RELATED"/>
    <property type="match status" value="1"/>
</dbReference>
<dbReference type="PANTHER" id="PTHR37038:SF12">
    <property type="entry name" value="TRANSCRIPTIONAL REGULATOR"/>
    <property type="match status" value="1"/>
</dbReference>
<dbReference type="SUPFAM" id="SSF47413">
    <property type="entry name" value="lambda repressor-like DNA-binding domains"/>
    <property type="match status" value="1"/>
</dbReference>
<dbReference type="InterPro" id="IPR053163">
    <property type="entry name" value="HTH-type_regulator_Rgg"/>
</dbReference>
<dbReference type="CDD" id="cd00093">
    <property type="entry name" value="HTH_XRE"/>
    <property type="match status" value="1"/>
</dbReference>
<evidence type="ECO:0000313" key="2">
    <source>
        <dbReference type="EMBL" id="AYG01977.1"/>
    </source>
</evidence>
<dbReference type="NCBIfam" id="TIGR01716">
    <property type="entry name" value="RGG_Cterm"/>
    <property type="match status" value="1"/>
</dbReference>